<evidence type="ECO:0000313" key="8">
    <source>
        <dbReference type="EMBL" id="KIS22097.1"/>
    </source>
</evidence>
<dbReference type="Gene3D" id="1.10.12.10">
    <property type="entry name" value="Lyase 2-enoyl-coa Hydratase, Chain A, domain 2"/>
    <property type="match status" value="1"/>
</dbReference>
<dbReference type="PROSITE" id="PS00166">
    <property type="entry name" value="ENOYL_COA_HYDRATASE"/>
    <property type="match status" value="1"/>
</dbReference>
<dbReference type="GO" id="GO:0018812">
    <property type="term" value="F:3-hydroxyacyl-CoA dehydratase activity"/>
    <property type="evidence" value="ECO:0007669"/>
    <property type="project" value="UniProtKB-EC"/>
</dbReference>
<organism evidence="8 9">
    <name type="scientific">Clostridium botulinum B2 450</name>
    <dbReference type="NCBI Taxonomy" id="1379739"/>
    <lineage>
        <taxon>Bacteria</taxon>
        <taxon>Bacillati</taxon>
        <taxon>Bacillota</taxon>
        <taxon>Clostridia</taxon>
        <taxon>Eubacteriales</taxon>
        <taxon>Clostridiaceae</taxon>
        <taxon>Clostridium</taxon>
    </lineage>
</organism>
<comment type="caution">
    <text evidence="8">The sequence shown here is derived from an EMBL/GenBank/DDBJ whole genome shotgun (WGS) entry which is preliminary data.</text>
</comment>
<evidence type="ECO:0000256" key="5">
    <source>
        <dbReference type="ARBA" id="ARBA00050624"/>
    </source>
</evidence>
<dbReference type="RefSeq" id="WP_003483427.1">
    <property type="nucleotide sequence ID" value="NZ_JXSU01000008.1"/>
</dbReference>
<evidence type="ECO:0000313" key="9">
    <source>
        <dbReference type="Proteomes" id="UP000032250"/>
    </source>
</evidence>
<dbReference type="PATRIC" id="fig|1379739.3.peg.3716"/>
<dbReference type="EMBL" id="JXSU01000008">
    <property type="protein sequence ID" value="KIS22097.1"/>
    <property type="molecule type" value="Genomic_DNA"/>
</dbReference>
<sequence>MESKNILLDKKNHIAILSLNRESVLNALNTQVLKEINTILDDIENDEDIYVVIVTGKGKAFIAGADISEMKDKTPKEGRIFGELGQNICRKIETMEKPTIAAVNGYALGGGCELAMSCDIRIASEKAKFGQPEVGLGITPGFGGTQRLSRLVGLSKAKELILTTDIIKSEEALNIGLVNKVVPAESLLEEAITLAEKIAFKPQSAIRYAKSAINRGYETDIETGMVIEKDVFGLCFATEDQKEGMEAFLEKRKPNFINKY</sequence>
<dbReference type="SUPFAM" id="SSF52096">
    <property type="entry name" value="ClpP/crotonase"/>
    <property type="match status" value="1"/>
</dbReference>
<evidence type="ECO:0000256" key="6">
    <source>
        <dbReference type="ARBA" id="ARBA00067035"/>
    </source>
</evidence>
<dbReference type="FunFam" id="1.10.12.10:FF:000001">
    <property type="entry name" value="Probable enoyl-CoA hydratase, mitochondrial"/>
    <property type="match status" value="1"/>
</dbReference>
<evidence type="ECO:0000256" key="7">
    <source>
        <dbReference type="RuleBase" id="RU003707"/>
    </source>
</evidence>
<dbReference type="Gene3D" id="3.90.226.10">
    <property type="entry name" value="2-enoyl-CoA Hydratase, Chain A, domain 1"/>
    <property type="match status" value="1"/>
</dbReference>
<dbReference type="HOGENOM" id="CLU_009834_7_6_9"/>
<evidence type="ECO:0000256" key="1">
    <source>
        <dbReference type="ARBA" id="ARBA00005086"/>
    </source>
</evidence>
<evidence type="ECO:0000256" key="2">
    <source>
        <dbReference type="ARBA" id="ARBA00005254"/>
    </source>
</evidence>
<dbReference type="InterPro" id="IPR018376">
    <property type="entry name" value="Enoyl-CoA_hyd/isom_CS"/>
</dbReference>
<dbReference type="PANTHER" id="PTHR11941:SF54">
    <property type="entry name" value="ENOYL-COA HYDRATASE, MITOCHONDRIAL"/>
    <property type="match status" value="1"/>
</dbReference>
<dbReference type="InterPro" id="IPR029045">
    <property type="entry name" value="ClpP/crotonase-like_dom_sf"/>
</dbReference>
<proteinExistence type="inferred from homology"/>
<dbReference type="GO" id="GO:0006635">
    <property type="term" value="P:fatty acid beta-oxidation"/>
    <property type="evidence" value="ECO:0007669"/>
    <property type="project" value="TreeGrafter"/>
</dbReference>
<gene>
    <name evidence="8" type="ORF">N495_16580</name>
</gene>
<dbReference type="Pfam" id="PF00378">
    <property type="entry name" value="ECH_1"/>
    <property type="match status" value="1"/>
</dbReference>
<dbReference type="PANTHER" id="PTHR11941">
    <property type="entry name" value="ENOYL-COA HYDRATASE-RELATED"/>
    <property type="match status" value="1"/>
</dbReference>
<dbReference type="CDD" id="cd06558">
    <property type="entry name" value="crotonase-like"/>
    <property type="match status" value="1"/>
</dbReference>
<accession>A0A0D1BQN0</accession>
<comment type="subunit">
    <text evidence="3">Homotetramer.</text>
</comment>
<dbReference type="NCBIfam" id="NF004475">
    <property type="entry name" value="PRK05809.1"/>
    <property type="match status" value="1"/>
</dbReference>
<comment type="similarity">
    <text evidence="2 7">Belongs to the enoyl-CoA hydratase/isomerase family.</text>
</comment>
<dbReference type="OrthoDB" id="9775794at2"/>
<dbReference type="InterPro" id="IPR001753">
    <property type="entry name" value="Enoyl-CoA_hydra/iso"/>
</dbReference>
<dbReference type="Proteomes" id="UP000032250">
    <property type="component" value="Unassembled WGS sequence"/>
</dbReference>
<dbReference type="FunFam" id="3.90.226.10:FF:000009">
    <property type="entry name" value="Carnitinyl-CoA dehydratase"/>
    <property type="match status" value="1"/>
</dbReference>
<dbReference type="InterPro" id="IPR014748">
    <property type="entry name" value="Enoyl-CoA_hydra_C"/>
</dbReference>
<reference evidence="8 9" key="1">
    <citation type="submission" date="2014-06" db="EMBL/GenBank/DDBJ databases">
        <title>Genome characterization of distinct group I Clostridium botulinum lineages.</title>
        <authorList>
            <person name="Giordani F."/>
            <person name="Anselmo A."/>
            <person name="Fillo S."/>
            <person name="Palozzi A.M."/>
            <person name="Fortunato A."/>
            <person name="Gentile B."/>
            <person name="Ciammaruconi A."/>
            <person name="Anniballi F."/>
            <person name="De Medici D."/>
            <person name="Lista F."/>
        </authorList>
    </citation>
    <scope>NUCLEOTIDE SEQUENCE [LARGE SCALE GENOMIC DNA]</scope>
    <source>
        <strain evidence="8 9">B2 450</strain>
    </source>
</reference>
<dbReference type="AlphaFoldDB" id="A0A0D1BQN0"/>
<dbReference type="EC" id="4.2.1.150" evidence="6"/>
<name>A0A0D1BQN0_CLOBO</name>
<protein>
    <recommendedName>
        <fullName evidence="6">short-chain-enoyl-CoA hydratase</fullName>
        <ecNumber evidence="6">4.2.1.150</ecNumber>
    </recommendedName>
</protein>
<comment type="catalytic activity">
    <reaction evidence="5">
        <text>a short-chain (3S)-3-hydroxyacyl-CoA = a short-chain (2E)-enoyl-CoA + H2O</text>
        <dbReference type="Rhea" id="RHEA:52664"/>
        <dbReference type="ChEBI" id="CHEBI:15377"/>
        <dbReference type="ChEBI" id="CHEBI:87488"/>
        <dbReference type="ChEBI" id="CHEBI:136760"/>
        <dbReference type="EC" id="4.2.1.150"/>
    </reaction>
</comment>
<evidence type="ECO:0000256" key="3">
    <source>
        <dbReference type="ARBA" id="ARBA00011881"/>
    </source>
</evidence>
<evidence type="ECO:0000256" key="4">
    <source>
        <dbReference type="ARBA" id="ARBA00023239"/>
    </source>
</evidence>
<comment type="pathway">
    <text evidence="1">Lipid metabolism; butanoate metabolism.</text>
</comment>
<keyword evidence="4" id="KW-0456">Lyase</keyword>